<proteinExistence type="predicted"/>
<dbReference type="Proteomes" id="UP000042958">
    <property type="component" value="Unassembled WGS sequence"/>
</dbReference>
<dbReference type="EMBL" id="CDHK01000003">
    <property type="protein sequence ID" value="CEO58942.1"/>
    <property type="molecule type" value="Genomic_DNA"/>
</dbReference>
<keyword evidence="1" id="KW-0812">Transmembrane</keyword>
<keyword evidence="1" id="KW-0472">Membrane</keyword>
<feature type="transmembrane region" description="Helical" evidence="1">
    <location>
        <begin position="145"/>
        <end position="164"/>
    </location>
</feature>
<accession>A0A0F7VHX8</accession>
<dbReference type="AlphaFoldDB" id="A0A0F7VHX8"/>
<evidence type="ECO:0000313" key="2">
    <source>
        <dbReference type="EMBL" id="CEO58942.1"/>
    </source>
</evidence>
<evidence type="ECO:0000313" key="3">
    <source>
        <dbReference type="Proteomes" id="UP000042958"/>
    </source>
</evidence>
<organism evidence="2 3">
    <name type="scientific">Penicillium brasilianum</name>
    <dbReference type="NCBI Taxonomy" id="104259"/>
    <lineage>
        <taxon>Eukaryota</taxon>
        <taxon>Fungi</taxon>
        <taxon>Dikarya</taxon>
        <taxon>Ascomycota</taxon>
        <taxon>Pezizomycotina</taxon>
        <taxon>Eurotiomycetes</taxon>
        <taxon>Eurotiomycetidae</taxon>
        <taxon>Eurotiales</taxon>
        <taxon>Aspergillaceae</taxon>
        <taxon>Penicillium</taxon>
    </lineage>
</organism>
<feature type="transmembrane region" description="Helical" evidence="1">
    <location>
        <begin position="23"/>
        <end position="44"/>
    </location>
</feature>
<gene>
    <name evidence="2" type="ORF">PMG11_03634</name>
</gene>
<dbReference type="OrthoDB" id="5427664at2759"/>
<reference evidence="3" key="1">
    <citation type="journal article" date="2015" name="Genome Announc.">
        <title>Draft genome sequence of the fungus Penicillium brasilianum MG11.</title>
        <authorList>
            <person name="Horn F."/>
            <person name="Linde J."/>
            <person name="Mattern D.J."/>
            <person name="Walther G."/>
            <person name="Guthke R."/>
            <person name="Brakhage A.A."/>
            <person name="Valiante V."/>
        </authorList>
    </citation>
    <scope>NUCLEOTIDE SEQUENCE [LARGE SCALE GENOMIC DNA]</scope>
    <source>
        <strain evidence="3">MG11</strain>
    </source>
</reference>
<keyword evidence="3" id="KW-1185">Reference proteome</keyword>
<feature type="transmembrane region" description="Helical" evidence="1">
    <location>
        <begin position="87"/>
        <end position="112"/>
    </location>
</feature>
<evidence type="ECO:0000256" key="1">
    <source>
        <dbReference type="SAM" id="Phobius"/>
    </source>
</evidence>
<dbReference type="InterPro" id="IPR053018">
    <property type="entry name" value="Elsinochrome_Biosynth-Asso"/>
</dbReference>
<protein>
    <submittedName>
        <fullName evidence="2">Uncharacterized protein</fullName>
    </submittedName>
</protein>
<dbReference type="PANTHER" id="PTHR37577">
    <property type="entry name" value="INTEGRAL MEMBRANE PROTEIN"/>
    <property type="match status" value="1"/>
</dbReference>
<sequence>MSGGGCISSRTHHRLEQAFTKSVLSMSDAQIITGIAIFISGLAQLPCGLSCFEFQILVNLAWFSSLTHLSCLTVLRNYLCNRPVERAWRLLSMLVLVVMLSIALVPTANYAWANSFWADNEVHPPPNLTGPAICFLKPDRQYQTLISLLSSTISIVLISLGYILRTPPTIVIFCEQKRPGKAE</sequence>
<dbReference type="STRING" id="104259.A0A0F7VHX8"/>
<keyword evidence="1" id="KW-1133">Transmembrane helix</keyword>
<dbReference type="PANTHER" id="PTHR37577:SF1">
    <property type="entry name" value="INTEGRAL MEMBRANE PROTEIN"/>
    <property type="match status" value="1"/>
</dbReference>
<feature type="transmembrane region" description="Helical" evidence="1">
    <location>
        <begin position="56"/>
        <end position="75"/>
    </location>
</feature>
<name>A0A0F7VHX8_PENBI</name>